<organism evidence="5 6">
    <name type="scientific">Haloferax gibbonsii</name>
    <dbReference type="NCBI Taxonomy" id="35746"/>
    <lineage>
        <taxon>Archaea</taxon>
        <taxon>Methanobacteriati</taxon>
        <taxon>Methanobacteriota</taxon>
        <taxon>Stenosarchaea group</taxon>
        <taxon>Halobacteria</taxon>
        <taxon>Halobacteriales</taxon>
        <taxon>Haloferacaceae</taxon>
        <taxon>Haloferax</taxon>
    </lineage>
</organism>
<sequence>MGHHLDALVDAAATGDGVSLDGFTVSRSDDGFRLETADSTLNGLTEGGLREALADYDDYATNWYFWSEVVGESSPQRRAFLRWVEGASVDAGGDGGGDGDGDDSENDGDAASVPERYDALRDGVSREWGQLLVTVTVDDHGERSYELRHADEVDADRDDLDPYREPLAARQLATYDEKGRYRPLKTGNNLAGGWVFPDLDARDLVETVETFYPASVPNWYRERRGELDVAHWEDAIGRQTGMYSVVKTWNRGDGHEHVDWVAEACCDDSQCVKRREWQYDDDTDLDVDGGDGAFPCREPCSVVIAASRKWTRLEGEGTQTYEFELTPSEKEQVEDIIEAVADDRTDDIREADVYEGANRYRARFLRAKLFDDEGNLGGVPTDASDDE</sequence>
<dbReference type="Proteomes" id="UP000066124">
    <property type="component" value="Chromosome"/>
</dbReference>
<feature type="domain" description="DR2241 stabilising" evidence="3">
    <location>
        <begin position="113"/>
        <end position="223"/>
    </location>
</feature>
<dbReference type="GeneID" id="25245395"/>
<feature type="compositionally biased region" description="Acidic residues" evidence="1">
    <location>
        <begin position="97"/>
        <end position="108"/>
    </location>
</feature>
<accession>A0A0K1ISE3</accession>
<feature type="domain" description="DR2241 4Fe-4S iron-sulfur cluster binding" evidence="2">
    <location>
        <begin position="224"/>
        <end position="309"/>
    </location>
</feature>
<evidence type="ECO:0000259" key="2">
    <source>
        <dbReference type="Pfam" id="PF18009"/>
    </source>
</evidence>
<dbReference type="Gene3D" id="3.30.1360.190">
    <property type="match status" value="1"/>
</dbReference>
<dbReference type="InterPro" id="IPR041181">
    <property type="entry name" value="DR2241_middle"/>
</dbReference>
<protein>
    <recommendedName>
        <fullName evidence="7">DR2241 stabilising domain-containing protein</fullName>
    </recommendedName>
</protein>
<dbReference type="Pfam" id="PF18009">
    <property type="entry name" value="Fer4_23"/>
    <property type="match status" value="1"/>
</dbReference>
<dbReference type="KEGG" id="hgi:ABY42_05505"/>
<name>A0A0K1ISE3_HALGI</name>
<dbReference type="Pfam" id="PF18069">
    <property type="entry name" value="DR2241"/>
    <property type="match status" value="1"/>
</dbReference>
<reference evidence="6" key="1">
    <citation type="journal article" date="2015" name="J. Biotechnol.">
        <title>Complete genome sequence of Haloferax gibbonsii strain ARA6, a potential producer of polyhydroxyalkanoates and halocins isolated from Araruama, Rio de Janeiro, Brasil.</title>
        <authorList>
            <person name="Pinto L.H."/>
            <person name="D'Alincourt Carvalho-Assef A.P."/>
            <person name="Vieira R.P."/>
            <person name="Clementino M.M."/>
            <person name="Albano R.M."/>
        </authorList>
    </citation>
    <scope>NUCLEOTIDE SEQUENCE [LARGE SCALE GENOMIC DNA]</scope>
    <source>
        <strain evidence="6">ARA6</strain>
    </source>
</reference>
<evidence type="ECO:0008006" key="7">
    <source>
        <dbReference type="Google" id="ProtNLM"/>
    </source>
</evidence>
<dbReference type="Pfam" id="PF24039">
    <property type="entry name" value="DUF7348"/>
    <property type="match status" value="1"/>
</dbReference>
<dbReference type="Gene3D" id="3.30.70.2320">
    <property type="match status" value="1"/>
</dbReference>
<evidence type="ECO:0000256" key="1">
    <source>
        <dbReference type="SAM" id="MobiDB-lite"/>
    </source>
</evidence>
<dbReference type="RefSeq" id="WP_050458902.1">
    <property type="nucleotide sequence ID" value="NZ_CP011947.1"/>
</dbReference>
<dbReference type="InterPro" id="IPR041346">
    <property type="entry name" value="DR2241_Fer4"/>
</dbReference>
<dbReference type="InterPro" id="IPR055772">
    <property type="entry name" value="DUF7348"/>
</dbReference>
<gene>
    <name evidence="5" type="ORF">ABY42_05505</name>
</gene>
<evidence type="ECO:0000313" key="5">
    <source>
        <dbReference type="EMBL" id="AKU07225.1"/>
    </source>
</evidence>
<proteinExistence type="predicted"/>
<feature type="region of interest" description="Disordered" evidence="1">
    <location>
        <begin position="90"/>
        <end position="111"/>
    </location>
</feature>
<evidence type="ECO:0000313" key="6">
    <source>
        <dbReference type="Proteomes" id="UP000066124"/>
    </source>
</evidence>
<dbReference type="PATRIC" id="fig|35746.4.peg.1171"/>
<feature type="domain" description="DUF7348" evidence="4">
    <location>
        <begin position="3"/>
        <end position="71"/>
    </location>
</feature>
<evidence type="ECO:0000259" key="4">
    <source>
        <dbReference type="Pfam" id="PF24039"/>
    </source>
</evidence>
<dbReference type="EMBL" id="CP011947">
    <property type="protein sequence ID" value="AKU07225.1"/>
    <property type="molecule type" value="Genomic_DNA"/>
</dbReference>
<evidence type="ECO:0000259" key="3">
    <source>
        <dbReference type="Pfam" id="PF18069"/>
    </source>
</evidence>
<dbReference type="AlphaFoldDB" id="A0A0K1ISE3"/>